<dbReference type="InterPro" id="IPR015943">
    <property type="entry name" value="WD40/YVTN_repeat-like_dom_sf"/>
</dbReference>
<dbReference type="GO" id="GO:0005886">
    <property type="term" value="C:plasma membrane"/>
    <property type="evidence" value="ECO:0007669"/>
    <property type="project" value="UniProtKB-SubCell"/>
</dbReference>
<dbReference type="EMBL" id="UINC01154966">
    <property type="protein sequence ID" value="SVD50537.1"/>
    <property type="molecule type" value="Genomic_DNA"/>
</dbReference>
<evidence type="ECO:0000256" key="2">
    <source>
        <dbReference type="ARBA" id="ARBA00022989"/>
    </source>
</evidence>
<dbReference type="PANTHER" id="PTHR24026:SF126">
    <property type="entry name" value="PROTOCADHERIN FAT 4"/>
    <property type="match status" value="1"/>
</dbReference>
<dbReference type="InterPro" id="IPR011047">
    <property type="entry name" value="Quinoprotein_ADH-like_sf"/>
</dbReference>
<dbReference type="SUPFAM" id="SSF50998">
    <property type="entry name" value="Quinoprotein alcohol dehydrogenase-like"/>
    <property type="match status" value="1"/>
</dbReference>
<evidence type="ECO:0000259" key="3">
    <source>
        <dbReference type="Pfam" id="PF13360"/>
    </source>
</evidence>
<gene>
    <name evidence="4" type="ORF">METZ01_LOCUS403391</name>
</gene>
<feature type="domain" description="Pyrrolo-quinoline quinone repeat" evidence="3">
    <location>
        <begin position="223"/>
        <end position="282"/>
    </location>
</feature>
<dbReference type="AlphaFoldDB" id="A0A382VVK2"/>
<dbReference type="InterPro" id="IPR018391">
    <property type="entry name" value="PQQ_b-propeller_rpt"/>
</dbReference>
<dbReference type="Pfam" id="PF13360">
    <property type="entry name" value="PQQ_2"/>
    <property type="match status" value="1"/>
</dbReference>
<organism evidence="4">
    <name type="scientific">marine metagenome</name>
    <dbReference type="NCBI Taxonomy" id="408172"/>
    <lineage>
        <taxon>unclassified sequences</taxon>
        <taxon>metagenomes</taxon>
        <taxon>ecological metagenomes</taxon>
    </lineage>
</organism>
<dbReference type="GO" id="GO:0007155">
    <property type="term" value="P:cell adhesion"/>
    <property type="evidence" value="ECO:0007669"/>
    <property type="project" value="UniProtKB-KW"/>
</dbReference>
<keyword evidence="2" id="KW-1133">Transmembrane helix</keyword>
<evidence type="ECO:0000256" key="1">
    <source>
        <dbReference type="ARBA" id="ARBA00022692"/>
    </source>
</evidence>
<feature type="non-terminal residue" evidence="4">
    <location>
        <position position="1"/>
    </location>
</feature>
<proteinExistence type="predicted"/>
<keyword evidence="2" id="KW-0472">Membrane</keyword>
<reference evidence="4" key="1">
    <citation type="submission" date="2018-05" db="EMBL/GenBank/DDBJ databases">
        <authorList>
            <person name="Lanie J.A."/>
            <person name="Ng W.-L."/>
            <person name="Kazmierczak K.M."/>
            <person name="Andrzejewski T.M."/>
            <person name="Davidsen T.M."/>
            <person name="Wayne K.J."/>
            <person name="Tettelin H."/>
            <person name="Glass J.I."/>
            <person name="Rusch D."/>
            <person name="Podicherti R."/>
            <person name="Tsui H.-C.T."/>
            <person name="Winkler M.E."/>
        </authorList>
    </citation>
    <scope>NUCLEOTIDE SEQUENCE</scope>
</reference>
<accession>A0A382VVK2</accession>
<sequence length="282" mass="29402">YLIEFDYITSLVSGEGDTDNALFTIETNQLKTAATFNFEEKSEYAIRVKGTDLGGQSVEKSLTIAVTNSGPVIVTNGGGDTALVKMDISNTAVTTVTAATGDEGDVLAYGITGGADQALFAIDVSTGALNFINTPNFTDPADADADNNYYVEVTASLVSAPTLKDAQMIKVVVTGQNLAPTDVTLDHATIAENRVEGTVVGNLFLVDPDGEVEESGITTEGLGEKIWEFETDGVVNSSPAVGANGTVYVGSHGNKVYALHGATGVKLWEFQTKGLVFSSPAV</sequence>
<dbReference type="InterPro" id="IPR002372">
    <property type="entry name" value="PQQ_rpt_dom"/>
</dbReference>
<evidence type="ECO:0000313" key="4">
    <source>
        <dbReference type="EMBL" id="SVD50537.1"/>
    </source>
</evidence>
<feature type="non-terminal residue" evidence="4">
    <location>
        <position position="282"/>
    </location>
</feature>
<protein>
    <recommendedName>
        <fullName evidence="3">Pyrrolo-quinoline quinone repeat domain-containing protein</fullName>
    </recommendedName>
</protein>
<keyword evidence="1" id="KW-0812">Transmembrane</keyword>
<dbReference type="Gene3D" id="2.60.40.60">
    <property type="entry name" value="Cadherins"/>
    <property type="match status" value="2"/>
</dbReference>
<dbReference type="SMART" id="SM00564">
    <property type="entry name" value="PQQ"/>
    <property type="match status" value="1"/>
</dbReference>
<dbReference type="PANTHER" id="PTHR24026">
    <property type="entry name" value="FAT ATYPICAL CADHERIN-RELATED"/>
    <property type="match status" value="1"/>
</dbReference>
<dbReference type="Gene3D" id="2.130.10.10">
    <property type="entry name" value="YVTN repeat-like/Quinoprotein amine dehydrogenase"/>
    <property type="match status" value="1"/>
</dbReference>
<name>A0A382VVK2_9ZZZZ</name>